<evidence type="ECO:0000313" key="1">
    <source>
        <dbReference type="EMBL" id="MBX58653.1"/>
    </source>
</evidence>
<name>A0A2P2PVH6_RHIMU</name>
<accession>A0A2P2PVH6</accession>
<dbReference type="EMBL" id="GGEC01078169">
    <property type="protein sequence ID" value="MBX58653.1"/>
    <property type="molecule type" value="Transcribed_RNA"/>
</dbReference>
<dbReference type="AlphaFoldDB" id="A0A2P2PVH6"/>
<sequence>MEKPNSWQKQGQLGCLIT</sequence>
<organism evidence="1">
    <name type="scientific">Rhizophora mucronata</name>
    <name type="common">Asiatic mangrove</name>
    <dbReference type="NCBI Taxonomy" id="61149"/>
    <lineage>
        <taxon>Eukaryota</taxon>
        <taxon>Viridiplantae</taxon>
        <taxon>Streptophyta</taxon>
        <taxon>Embryophyta</taxon>
        <taxon>Tracheophyta</taxon>
        <taxon>Spermatophyta</taxon>
        <taxon>Magnoliopsida</taxon>
        <taxon>eudicotyledons</taxon>
        <taxon>Gunneridae</taxon>
        <taxon>Pentapetalae</taxon>
        <taxon>rosids</taxon>
        <taxon>fabids</taxon>
        <taxon>Malpighiales</taxon>
        <taxon>Rhizophoraceae</taxon>
        <taxon>Rhizophora</taxon>
    </lineage>
</organism>
<protein>
    <submittedName>
        <fullName evidence="1">Uncharacterized protein</fullName>
    </submittedName>
</protein>
<proteinExistence type="predicted"/>
<reference evidence="1" key="1">
    <citation type="submission" date="2018-02" db="EMBL/GenBank/DDBJ databases">
        <title>Rhizophora mucronata_Transcriptome.</title>
        <authorList>
            <person name="Meera S.P."/>
            <person name="Sreeshan A."/>
            <person name="Augustine A."/>
        </authorList>
    </citation>
    <scope>NUCLEOTIDE SEQUENCE</scope>
    <source>
        <tissue evidence="1">Leaf</tissue>
    </source>
</reference>